<dbReference type="InterPro" id="IPR001537">
    <property type="entry name" value="SpoU_MeTrfase"/>
</dbReference>
<dbReference type="GO" id="GO:0000049">
    <property type="term" value="F:tRNA binding"/>
    <property type="evidence" value="ECO:0007669"/>
    <property type="project" value="UniProtKB-UniRule"/>
</dbReference>
<evidence type="ECO:0000313" key="10">
    <source>
        <dbReference type="Proteomes" id="UP000642829"/>
    </source>
</evidence>
<keyword evidence="2 7" id="KW-0489">Methyltransferase</keyword>
<dbReference type="CDD" id="cd18092">
    <property type="entry name" value="SpoU-like_TrmH"/>
    <property type="match status" value="1"/>
</dbReference>
<name>A0A8J3DEK6_9BACT</name>
<comment type="function">
    <text evidence="7">Catalyzes the 2'-O methylation of guanosine at position 18 in tRNA.</text>
</comment>
<feature type="binding site" evidence="7">
    <location>
        <position position="175"/>
    </location>
    <ligand>
        <name>S-adenosyl-L-methionine</name>
        <dbReference type="ChEBI" id="CHEBI:59789"/>
    </ligand>
</feature>
<keyword evidence="1 7" id="KW-0820">tRNA-binding</keyword>
<dbReference type="InterPro" id="IPR029026">
    <property type="entry name" value="tRNA_m1G_MTases_N"/>
</dbReference>
<evidence type="ECO:0000256" key="4">
    <source>
        <dbReference type="ARBA" id="ARBA00022691"/>
    </source>
</evidence>
<dbReference type="EMBL" id="BMXG01000025">
    <property type="protein sequence ID" value="GHC11388.1"/>
    <property type="molecule type" value="Genomic_DNA"/>
</dbReference>
<protein>
    <recommendedName>
        <fullName evidence="7">tRNA (guanosine(18)-2'-O)-methyltransferase</fullName>
        <ecNumber evidence="7">2.1.1.34</ecNumber>
    </recommendedName>
    <alternativeName>
        <fullName evidence="7">tRNA [Gm18] methyltransferase</fullName>
    </alternativeName>
</protein>
<feature type="domain" description="tRNA/rRNA methyltransferase SpoU type" evidence="8">
    <location>
        <begin position="56"/>
        <end position="195"/>
    </location>
</feature>
<dbReference type="GO" id="GO:0141100">
    <property type="term" value="F:tRNA (guanine(18)-2'-O)-methyltransferase activity"/>
    <property type="evidence" value="ECO:0007669"/>
    <property type="project" value="UniProtKB-UniRule"/>
</dbReference>
<dbReference type="EC" id="2.1.1.34" evidence="7"/>
<dbReference type="Gene3D" id="3.40.1280.10">
    <property type="match status" value="1"/>
</dbReference>
<keyword evidence="5 7" id="KW-0819">tRNA processing</keyword>
<organism evidence="9 10">
    <name type="scientific">Cerasicoccus arenae</name>
    <dbReference type="NCBI Taxonomy" id="424488"/>
    <lineage>
        <taxon>Bacteria</taxon>
        <taxon>Pseudomonadati</taxon>
        <taxon>Verrucomicrobiota</taxon>
        <taxon>Opitutia</taxon>
        <taxon>Puniceicoccales</taxon>
        <taxon>Cerasicoccaceae</taxon>
        <taxon>Cerasicoccus</taxon>
    </lineage>
</organism>
<dbReference type="RefSeq" id="WP_189516881.1">
    <property type="nucleotide sequence ID" value="NZ_BMXG01000025.1"/>
</dbReference>
<sequence length="242" mass="27590">MPNPVLDPLPDSLVDALEVLPRDALAALREELIAERAHPRRLTEMQRVLGERTRWLSVVLEDIYQPHNSSAVLRTCECFGVQTVHVIEMERKFKVSNQVAMGGAKWIDLERHADTTTCLDQLRAGGYRLAAATLREDAIPLDAIPLDKPLAVLIGHERKGLTEEAHAEADIWFRLPIHGFTQSYNLSVFSSLCLYELTQRLRASTLPWRLSDEEQERTLTRWLCQDAKSVQYTAQGWLRKHS</sequence>
<dbReference type="Proteomes" id="UP000642829">
    <property type="component" value="Unassembled WGS sequence"/>
</dbReference>
<comment type="caution">
    <text evidence="9">The sequence shown here is derived from an EMBL/GenBank/DDBJ whole genome shotgun (WGS) entry which is preliminary data.</text>
</comment>
<gene>
    <name evidence="7 9" type="primary">trmH</name>
    <name evidence="9" type="ORF">GCM10007047_30910</name>
</gene>
<evidence type="ECO:0000313" key="9">
    <source>
        <dbReference type="EMBL" id="GHC11388.1"/>
    </source>
</evidence>
<keyword evidence="10" id="KW-1185">Reference proteome</keyword>
<dbReference type="HAMAP" id="MF_02060">
    <property type="entry name" value="tRNA_methyltr_TrmH"/>
    <property type="match status" value="1"/>
</dbReference>
<keyword evidence="6 7" id="KW-0694">RNA-binding</keyword>
<evidence type="ECO:0000256" key="2">
    <source>
        <dbReference type="ARBA" id="ARBA00022603"/>
    </source>
</evidence>
<evidence type="ECO:0000259" key="8">
    <source>
        <dbReference type="Pfam" id="PF00588"/>
    </source>
</evidence>
<comment type="similarity">
    <text evidence="7">Belongs to the class IV-like SAM-binding methyltransferase superfamily. RNA methyltransferase TrmH family.</text>
</comment>
<dbReference type="GO" id="GO:0002938">
    <property type="term" value="P:tRNA guanine ribose methylation"/>
    <property type="evidence" value="ECO:0007669"/>
    <property type="project" value="UniProtKB-UniRule"/>
</dbReference>
<evidence type="ECO:0000256" key="3">
    <source>
        <dbReference type="ARBA" id="ARBA00022679"/>
    </source>
</evidence>
<dbReference type="PANTHER" id="PTHR43453:SF1">
    <property type="entry name" value="TRNA_RRNA METHYLTRANSFERASE SPOU TYPE DOMAIN-CONTAINING PROTEIN"/>
    <property type="match status" value="1"/>
</dbReference>
<comment type="caution">
    <text evidence="7">Lacks conserved residue(s) required for the propagation of feature annotation.</text>
</comment>
<dbReference type="InterPro" id="IPR033671">
    <property type="entry name" value="TrmH"/>
</dbReference>
<reference evidence="9" key="2">
    <citation type="submission" date="2020-09" db="EMBL/GenBank/DDBJ databases">
        <authorList>
            <person name="Sun Q."/>
            <person name="Kim S."/>
        </authorList>
    </citation>
    <scope>NUCLEOTIDE SEQUENCE</scope>
    <source>
        <strain evidence="9">KCTC 12870</strain>
    </source>
</reference>
<proteinExistence type="inferred from homology"/>
<accession>A0A8J3DEK6</accession>
<reference evidence="9" key="1">
    <citation type="journal article" date="2014" name="Int. J. Syst. Evol. Microbiol.">
        <title>Complete genome sequence of Corynebacterium casei LMG S-19264T (=DSM 44701T), isolated from a smear-ripened cheese.</title>
        <authorList>
            <consortium name="US DOE Joint Genome Institute (JGI-PGF)"/>
            <person name="Walter F."/>
            <person name="Albersmeier A."/>
            <person name="Kalinowski J."/>
            <person name="Ruckert C."/>
        </authorList>
    </citation>
    <scope>NUCLEOTIDE SEQUENCE</scope>
    <source>
        <strain evidence="9">KCTC 12870</strain>
    </source>
</reference>
<comment type="catalytic activity">
    <reaction evidence="7">
        <text>guanosine(18) in tRNA + S-adenosyl-L-methionine = 2'-O-methylguanosine(18) in tRNA + S-adenosyl-L-homocysteine + H(+)</text>
        <dbReference type="Rhea" id="RHEA:20077"/>
        <dbReference type="Rhea" id="RHEA-COMP:10190"/>
        <dbReference type="Rhea" id="RHEA-COMP:10192"/>
        <dbReference type="ChEBI" id="CHEBI:15378"/>
        <dbReference type="ChEBI" id="CHEBI:57856"/>
        <dbReference type="ChEBI" id="CHEBI:59789"/>
        <dbReference type="ChEBI" id="CHEBI:74269"/>
        <dbReference type="ChEBI" id="CHEBI:74445"/>
        <dbReference type="EC" id="2.1.1.34"/>
    </reaction>
</comment>
<evidence type="ECO:0000256" key="5">
    <source>
        <dbReference type="ARBA" id="ARBA00022694"/>
    </source>
</evidence>
<dbReference type="AlphaFoldDB" id="A0A8J3DEK6"/>
<dbReference type="SUPFAM" id="SSF75217">
    <property type="entry name" value="alpha/beta knot"/>
    <property type="match status" value="1"/>
</dbReference>
<evidence type="ECO:0000256" key="1">
    <source>
        <dbReference type="ARBA" id="ARBA00022555"/>
    </source>
</evidence>
<dbReference type="Pfam" id="PF00588">
    <property type="entry name" value="SpoU_methylase"/>
    <property type="match status" value="1"/>
</dbReference>
<dbReference type="InterPro" id="IPR029028">
    <property type="entry name" value="Alpha/beta_knot_MTases"/>
</dbReference>
<evidence type="ECO:0000256" key="6">
    <source>
        <dbReference type="ARBA" id="ARBA00022884"/>
    </source>
</evidence>
<dbReference type="PANTHER" id="PTHR43453">
    <property type="entry name" value="RRNA METHYLASE-LIKE"/>
    <property type="match status" value="1"/>
</dbReference>
<keyword evidence="3 7" id="KW-0808">Transferase</keyword>
<evidence type="ECO:0000256" key="7">
    <source>
        <dbReference type="HAMAP-Rule" id="MF_02060"/>
    </source>
</evidence>
<keyword evidence="4 7" id="KW-0949">S-adenosyl-L-methionine</keyword>